<sequence>MTDSLRKSATILANAGATMDGIKRHGGWRSTTVAEGYVDESETTKKNVACLILRKADGSVSNYDNVNNQPSTS</sequence>
<keyword evidence="2" id="KW-1185">Reference proteome</keyword>
<evidence type="ECO:0000313" key="2">
    <source>
        <dbReference type="Proteomes" id="UP001159042"/>
    </source>
</evidence>
<dbReference type="EMBL" id="JANEYG010000072">
    <property type="protein sequence ID" value="KAJ8914445.1"/>
    <property type="molecule type" value="Genomic_DNA"/>
</dbReference>
<name>A0AAV8VJU2_9CUCU</name>
<evidence type="ECO:0000313" key="1">
    <source>
        <dbReference type="EMBL" id="KAJ8914445.1"/>
    </source>
</evidence>
<dbReference type="Proteomes" id="UP001159042">
    <property type="component" value="Unassembled WGS sequence"/>
</dbReference>
<protein>
    <submittedName>
        <fullName evidence="1">Uncharacterized protein</fullName>
    </submittedName>
</protein>
<reference evidence="1 2" key="1">
    <citation type="journal article" date="2023" name="Insect Mol. Biol.">
        <title>Genome sequencing provides insights into the evolution of gene families encoding plant cell wall-degrading enzymes in longhorned beetles.</title>
        <authorList>
            <person name="Shin N.R."/>
            <person name="Okamura Y."/>
            <person name="Kirsch R."/>
            <person name="Pauchet Y."/>
        </authorList>
    </citation>
    <scope>NUCLEOTIDE SEQUENCE [LARGE SCALE GENOMIC DNA]</scope>
    <source>
        <strain evidence="1">EAD_L_NR</strain>
    </source>
</reference>
<proteinExistence type="predicted"/>
<accession>A0AAV8VJU2</accession>
<comment type="caution">
    <text evidence="1">The sequence shown here is derived from an EMBL/GenBank/DDBJ whole genome shotgun (WGS) entry which is preliminary data.</text>
</comment>
<gene>
    <name evidence="1" type="ORF">NQ315_017542</name>
</gene>
<feature type="non-terminal residue" evidence="1">
    <location>
        <position position="73"/>
    </location>
</feature>
<dbReference type="AlphaFoldDB" id="A0AAV8VJU2"/>
<organism evidence="1 2">
    <name type="scientific">Exocentrus adspersus</name>
    <dbReference type="NCBI Taxonomy" id="1586481"/>
    <lineage>
        <taxon>Eukaryota</taxon>
        <taxon>Metazoa</taxon>
        <taxon>Ecdysozoa</taxon>
        <taxon>Arthropoda</taxon>
        <taxon>Hexapoda</taxon>
        <taxon>Insecta</taxon>
        <taxon>Pterygota</taxon>
        <taxon>Neoptera</taxon>
        <taxon>Endopterygota</taxon>
        <taxon>Coleoptera</taxon>
        <taxon>Polyphaga</taxon>
        <taxon>Cucujiformia</taxon>
        <taxon>Chrysomeloidea</taxon>
        <taxon>Cerambycidae</taxon>
        <taxon>Lamiinae</taxon>
        <taxon>Acanthocinini</taxon>
        <taxon>Exocentrus</taxon>
    </lineage>
</organism>